<evidence type="ECO:0000256" key="2">
    <source>
        <dbReference type="ARBA" id="ARBA00022527"/>
    </source>
</evidence>
<evidence type="ECO:0000259" key="7">
    <source>
        <dbReference type="PROSITE" id="PS50011"/>
    </source>
</evidence>
<dbReference type="PANTHER" id="PTHR24346:SF93">
    <property type="entry name" value="NUAK FAMILY SNF1-LIKE KINASE 1"/>
    <property type="match status" value="1"/>
</dbReference>
<dbReference type="PANTHER" id="PTHR24346">
    <property type="entry name" value="MAP/MICROTUBULE AFFINITY-REGULATING KINASE"/>
    <property type="match status" value="1"/>
</dbReference>
<evidence type="ECO:0000313" key="8">
    <source>
        <dbReference type="Ensembl" id="ENSHHUP00000012618.1"/>
    </source>
</evidence>
<reference evidence="9" key="1">
    <citation type="submission" date="2018-06" db="EMBL/GenBank/DDBJ databases">
        <title>Genome assembly of Danube salmon.</title>
        <authorList>
            <person name="Macqueen D.J."/>
            <person name="Gundappa M.K."/>
        </authorList>
    </citation>
    <scope>NUCLEOTIDE SEQUENCE [LARGE SCALE GENOMIC DNA]</scope>
</reference>
<dbReference type="GO" id="GO:0035556">
    <property type="term" value="P:intracellular signal transduction"/>
    <property type="evidence" value="ECO:0007669"/>
    <property type="project" value="TreeGrafter"/>
</dbReference>
<reference evidence="8" key="2">
    <citation type="submission" date="2025-08" db="UniProtKB">
        <authorList>
            <consortium name="Ensembl"/>
        </authorList>
    </citation>
    <scope>IDENTIFICATION</scope>
</reference>
<reference evidence="8" key="3">
    <citation type="submission" date="2025-09" db="UniProtKB">
        <authorList>
            <consortium name="Ensembl"/>
        </authorList>
    </citation>
    <scope>IDENTIFICATION</scope>
</reference>
<dbReference type="GO" id="GO:0005524">
    <property type="term" value="F:ATP binding"/>
    <property type="evidence" value="ECO:0007669"/>
    <property type="project" value="UniProtKB-KW"/>
</dbReference>
<keyword evidence="6" id="KW-0067">ATP-binding</keyword>
<keyword evidence="3" id="KW-0808">Transferase</keyword>
<evidence type="ECO:0000256" key="6">
    <source>
        <dbReference type="ARBA" id="ARBA00022840"/>
    </source>
</evidence>
<evidence type="ECO:0000256" key="4">
    <source>
        <dbReference type="ARBA" id="ARBA00022741"/>
    </source>
</evidence>
<feature type="domain" description="Protein kinase" evidence="7">
    <location>
        <begin position="1"/>
        <end position="274"/>
    </location>
</feature>
<evidence type="ECO:0000256" key="3">
    <source>
        <dbReference type="ARBA" id="ARBA00022679"/>
    </source>
</evidence>
<dbReference type="AlphaFoldDB" id="A0A4W5K5K2"/>
<dbReference type="GeneTree" id="ENSGT00940000158422"/>
<organism evidence="8 9">
    <name type="scientific">Hucho hucho</name>
    <name type="common">huchen</name>
    <dbReference type="NCBI Taxonomy" id="62062"/>
    <lineage>
        <taxon>Eukaryota</taxon>
        <taxon>Metazoa</taxon>
        <taxon>Chordata</taxon>
        <taxon>Craniata</taxon>
        <taxon>Vertebrata</taxon>
        <taxon>Euteleostomi</taxon>
        <taxon>Actinopterygii</taxon>
        <taxon>Neopterygii</taxon>
        <taxon>Teleostei</taxon>
        <taxon>Protacanthopterygii</taxon>
        <taxon>Salmoniformes</taxon>
        <taxon>Salmonidae</taxon>
        <taxon>Salmoninae</taxon>
        <taxon>Hucho</taxon>
    </lineage>
</organism>
<keyword evidence="4" id="KW-0547">Nucleotide-binding</keyword>
<keyword evidence="5" id="KW-0418">Kinase</keyword>
<proteinExistence type="predicted"/>
<evidence type="ECO:0000313" key="9">
    <source>
        <dbReference type="Proteomes" id="UP000314982"/>
    </source>
</evidence>
<evidence type="ECO:0000256" key="5">
    <source>
        <dbReference type="ARBA" id="ARBA00022777"/>
    </source>
</evidence>
<accession>A0A4W5K5K2</accession>
<name>A0A4W5K5K2_9TELE</name>
<dbReference type="EC" id="2.7.11.1" evidence="1"/>
<dbReference type="Pfam" id="PF00069">
    <property type="entry name" value="Pkinase"/>
    <property type="match status" value="1"/>
</dbReference>
<dbReference type="GO" id="GO:0050321">
    <property type="term" value="F:tau-protein kinase activity"/>
    <property type="evidence" value="ECO:0007669"/>
    <property type="project" value="TreeGrafter"/>
</dbReference>
<dbReference type="GO" id="GO:0000226">
    <property type="term" value="P:microtubule cytoskeleton organization"/>
    <property type="evidence" value="ECO:0007669"/>
    <property type="project" value="TreeGrafter"/>
</dbReference>
<dbReference type="Proteomes" id="UP000314982">
    <property type="component" value="Unassembled WGS sequence"/>
</dbReference>
<dbReference type="Ensembl" id="ENSHHUT00000013018.1">
    <property type="protein sequence ID" value="ENSHHUP00000012618.1"/>
    <property type="gene ID" value="ENSHHUG00000007668.1"/>
</dbReference>
<dbReference type="InterPro" id="IPR011009">
    <property type="entry name" value="Kinase-like_dom_sf"/>
</dbReference>
<dbReference type="GO" id="GO:0005737">
    <property type="term" value="C:cytoplasm"/>
    <property type="evidence" value="ECO:0007669"/>
    <property type="project" value="TreeGrafter"/>
</dbReference>
<keyword evidence="2" id="KW-0723">Serine/threonine-protein kinase</keyword>
<keyword evidence="9" id="KW-1185">Reference proteome</keyword>
<sequence>MEKLMDEKDLVHIHRAIEIMFFLNHSYIITIYEGTHISEKIVMEYASRGDLYDYISEKQRISKRDARHLFRQIVSAVHYCHRNGIVHRNFQLENILLDGNANIKIADFGLSNLYRGDEYLQMFVEALWARGGYGSMPFDGHNHKNLMLMVKPERRATIEEIAGHWWLNCELTVGSPGALPAAVSWERKESNISQTMHYATTAWPSKDILRRRGSLKQKALREAPTPAIEEPTKDFDISTPAQPPHVALLPCKGILKKPANPPHRKGILKCHSKFSSCCLQEFGSLDQLAASLARGGTRAQPRGEISEDSILSSESLTSWICLTDWDQWRHSWR</sequence>
<dbReference type="PROSITE" id="PS50011">
    <property type="entry name" value="PROTEIN_KINASE_DOM"/>
    <property type="match status" value="1"/>
</dbReference>
<dbReference type="InterPro" id="IPR000719">
    <property type="entry name" value="Prot_kinase_dom"/>
</dbReference>
<dbReference type="SUPFAM" id="SSF56112">
    <property type="entry name" value="Protein kinase-like (PK-like)"/>
    <property type="match status" value="1"/>
</dbReference>
<dbReference type="Gene3D" id="1.10.510.10">
    <property type="entry name" value="Transferase(Phosphotransferase) domain 1"/>
    <property type="match status" value="1"/>
</dbReference>
<protein>
    <recommendedName>
        <fullName evidence="1">non-specific serine/threonine protein kinase</fullName>
        <ecNumber evidence="1">2.7.11.1</ecNumber>
    </recommendedName>
</protein>
<evidence type="ECO:0000256" key="1">
    <source>
        <dbReference type="ARBA" id="ARBA00012513"/>
    </source>
</evidence>